<name>A0A1M6DSE1_9FIRM</name>
<keyword evidence="2" id="KW-1185">Reference proteome</keyword>
<dbReference type="AlphaFoldDB" id="A0A1M6DSE1"/>
<protein>
    <submittedName>
        <fullName evidence="1">Uncharacterized protein</fullName>
    </submittedName>
</protein>
<dbReference type="EMBL" id="FQZS01000007">
    <property type="protein sequence ID" value="SHI76164.1"/>
    <property type="molecule type" value="Genomic_DNA"/>
</dbReference>
<evidence type="ECO:0000313" key="2">
    <source>
        <dbReference type="Proteomes" id="UP000184442"/>
    </source>
</evidence>
<dbReference type="RefSeq" id="WP_073025394.1">
    <property type="nucleotide sequence ID" value="NZ_FQZS01000007.1"/>
</dbReference>
<dbReference type="Proteomes" id="UP000184442">
    <property type="component" value="Unassembled WGS sequence"/>
</dbReference>
<accession>A0A1M6DSE1</accession>
<gene>
    <name evidence="1" type="ORF">SAMN02745176_01265</name>
</gene>
<organism evidence="1 2">
    <name type="scientific">Lutispora thermophila DSM 19022</name>
    <dbReference type="NCBI Taxonomy" id="1122184"/>
    <lineage>
        <taxon>Bacteria</taxon>
        <taxon>Bacillati</taxon>
        <taxon>Bacillota</taxon>
        <taxon>Clostridia</taxon>
        <taxon>Lutisporales</taxon>
        <taxon>Lutisporaceae</taxon>
        <taxon>Lutispora</taxon>
    </lineage>
</organism>
<sequence length="84" mass="9423">MKLKQYKLLLTFTVALVFCSISLSLYADGIDSIGTWKEISPIPYKPKLADESMSIGLTALAGENKVFITVNWDDAYVYDINKNQ</sequence>
<evidence type="ECO:0000313" key="1">
    <source>
        <dbReference type="EMBL" id="SHI76164.1"/>
    </source>
</evidence>
<proteinExistence type="predicted"/>
<reference evidence="1 2" key="1">
    <citation type="submission" date="2016-11" db="EMBL/GenBank/DDBJ databases">
        <authorList>
            <person name="Jaros S."/>
            <person name="Januszkiewicz K."/>
            <person name="Wedrychowicz H."/>
        </authorList>
    </citation>
    <scope>NUCLEOTIDE SEQUENCE [LARGE SCALE GENOMIC DNA]</scope>
    <source>
        <strain evidence="1 2">DSM 19022</strain>
    </source>
</reference>